<keyword evidence="1" id="KW-0472">Membrane</keyword>
<keyword evidence="3" id="KW-1185">Reference proteome</keyword>
<name>A0ABQ2JUX3_9SPHN</name>
<dbReference type="EMBL" id="BMLK01000014">
    <property type="protein sequence ID" value="GGN54192.1"/>
    <property type="molecule type" value="Genomic_DNA"/>
</dbReference>
<feature type="transmembrane region" description="Helical" evidence="1">
    <location>
        <begin position="100"/>
        <end position="116"/>
    </location>
</feature>
<dbReference type="Proteomes" id="UP000605099">
    <property type="component" value="Unassembled WGS sequence"/>
</dbReference>
<accession>A0ABQ2JUX3</accession>
<reference evidence="3" key="1">
    <citation type="journal article" date="2019" name="Int. J. Syst. Evol. Microbiol.">
        <title>The Global Catalogue of Microorganisms (GCM) 10K type strain sequencing project: providing services to taxonomists for standard genome sequencing and annotation.</title>
        <authorList>
            <consortium name="The Broad Institute Genomics Platform"/>
            <consortium name="The Broad Institute Genome Sequencing Center for Infectious Disease"/>
            <person name="Wu L."/>
            <person name="Ma J."/>
        </authorList>
    </citation>
    <scope>NUCLEOTIDE SEQUENCE [LARGE SCALE GENOMIC DNA]</scope>
    <source>
        <strain evidence="3">CGMCC 1.6784</strain>
    </source>
</reference>
<keyword evidence="1" id="KW-0812">Transmembrane</keyword>
<feature type="transmembrane region" description="Helical" evidence="1">
    <location>
        <begin position="128"/>
        <end position="148"/>
    </location>
</feature>
<evidence type="ECO:0000256" key="1">
    <source>
        <dbReference type="SAM" id="Phobius"/>
    </source>
</evidence>
<proteinExistence type="predicted"/>
<keyword evidence="1" id="KW-1133">Transmembrane helix</keyword>
<evidence type="ECO:0000313" key="2">
    <source>
        <dbReference type="EMBL" id="GGN54192.1"/>
    </source>
</evidence>
<evidence type="ECO:0000313" key="3">
    <source>
        <dbReference type="Proteomes" id="UP000605099"/>
    </source>
</evidence>
<protein>
    <submittedName>
        <fullName evidence="2">Uncharacterized protein</fullName>
    </submittedName>
</protein>
<comment type="caution">
    <text evidence="2">The sequence shown here is derived from an EMBL/GenBank/DDBJ whole genome shotgun (WGS) entry which is preliminary data.</text>
</comment>
<sequence length="153" mass="16429">MARLVIPTSSTNGHLATATASDRPADNYSDRLVKYLPAESVAFYAGIDKLVASHFGIDSTVASTTPAPAGALLWAALFFVIGLVGTPIYLYRRKLPNQPWAMNVIIATVAFPLWAYTLGGSLFVITGWYSVFVAGLLAPLFTFIAGWFEPAAQ</sequence>
<organism evidence="2 3">
    <name type="scientific">Novosphingobium indicum</name>
    <dbReference type="NCBI Taxonomy" id="462949"/>
    <lineage>
        <taxon>Bacteria</taxon>
        <taxon>Pseudomonadati</taxon>
        <taxon>Pseudomonadota</taxon>
        <taxon>Alphaproteobacteria</taxon>
        <taxon>Sphingomonadales</taxon>
        <taxon>Sphingomonadaceae</taxon>
        <taxon>Novosphingobium</taxon>
    </lineage>
</organism>
<feature type="transmembrane region" description="Helical" evidence="1">
    <location>
        <begin position="71"/>
        <end position="91"/>
    </location>
</feature>
<gene>
    <name evidence="2" type="ORF">GCM10011349_29620</name>
</gene>